<dbReference type="AlphaFoldDB" id="A0A6P4FML3"/>
<dbReference type="RefSeq" id="XP_016986491.1">
    <property type="nucleotide sequence ID" value="XM_017131002.1"/>
</dbReference>
<keyword evidence="3" id="KW-0810">Translation regulation</keyword>
<evidence type="ECO:0000313" key="10">
    <source>
        <dbReference type="Proteomes" id="UP001652680"/>
    </source>
</evidence>
<name>A0A6P4FML3_DRORH</name>
<evidence type="ECO:0000256" key="6">
    <source>
        <dbReference type="ARBA" id="ARBA00032656"/>
    </source>
</evidence>
<feature type="compositionally biased region" description="Polar residues" evidence="8">
    <location>
        <begin position="125"/>
        <end position="139"/>
    </location>
</feature>
<dbReference type="InterPro" id="IPR023398">
    <property type="entry name" value="TIF_eIF4e-like"/>
</dbReference>
<evidence type="ECO:0000313" key="9">
    <source>
        <dbReference type="EnsemblMetazoa" id="XP_016986491.1"/>
    </source>
</evidence>
<dbReference type="SUPFAM" id="SSF55418">
    <property type="entry name" value="eIF4e-like"/>
    <property type="match status" value="1"/>
</dbReference>
<evidence type="ECO:0000313" key="11">
    <source>
        <dbReference type="RefSeq" id="XP_016986491.1"/>
    </source>
</evidence>
<evidence type="ECO:0000256" key="7">
    <source>
        <dbReference type="RuleBase" id="RU004374"/>
    </source>
</evidence>
<dbReference type="InterPro" id="IPR019770">
    <property type="entry name" value="TIF_eIF_4E_CS"/>
</dbReference>
<accession>A0A6P4FML3</accession>
<dbReference type="Gene3D" id="3.30.760.10">
    <property type="entry name" value="RNA Cap, Translation Initiation Factor Eif4e"/>
    <property type="match status" value="1"/>
</dbReference>
<keyword evidence="5 7" id="KW-0648">Protein biosynthesis</keyword>
<dbReference type="Pfam" id="PF01652">
    <property type="entry name" value="IF4E"/>
    <property type="match status" value="1"/>
</dbReference>
<comment type="similarity">
    <text evidence="1 7">Belongs to the eukaryotic initiation factor 4E family.</text>
</comment>
<dbReference type="GO" id="GO:0006417">
    <property type="term" value="P:regulation of translation"/>
    <property type="evidence" value="ECO:0007669"/>
    <property type="project" value="UniProtKB-KW"/>
</dbReference>
<sequence>MILFVTIVCSNNIFPIPSQAAMFPNNFFKMKNFANPKTMFKSCASNDDYPSQGLQKSEAAPAGPQSTEKSTAQSPAQSTAQSTAQPAAELWKTQAPKNTAKKTPPPEPQKQGKNKSKAKKNQKNVPRTPSQTSKSSGSHTDAKKNQAKNENSKDKMGQGKEKTQEKDKVQELEKLQVKQRVPEQKKVPEKKNVVEKVAEKKMQDKRNVPEQKLQDELTPEQKVLEQKIQRKLSEQKVMDRMLEPKIYQNTYPMVKPIPQPDPQPAVNHQIQKDVVMVATLVAPPDNEPQSESSEDDLSIEVEPTEPDEPHHPLNNSWTLWYLENDRTKSWEDMLHEVTSFDTVENFWSLITHIKPPSELKMGSDYCLFKKGIRPMWEDEANVHGGRWVISLSKNTKTDLDNFWMDSMLCLIGAACDHSEELCGAVVNIRGKSNKISIWTADGGKEAAVLEIGRKLREGLRMESAYVLQYQLHKDTMVKQGSTVKSIYTL</sequence>
<proteinExistence type="inferred from homology"/>
<dbReference type="Proteomes" id="UP001652680">
    <property type="component" value="Unassembled WGS sequence"/>
</dbReference>
<dbReference type="PROSITE" id="PS00813">
    <property type="entry name" value="IF4E"/>
    <property type="match status" value="1"/>
</dbReference>
<dbReference type="PANTHER" id="PTHR11960">
    <property type="entry name" value="EUKARYOTIC TRANSLATION INITIATION FACTOR 4E RELATED"/>
    <property type="match status" value="1"/>
</dbReference>
<dbReference type="OrthoDB" id="590761at2759"/>
<keyword evidence="4 7" id="KW-0694">RNA-binding</keyword>
<dbReference type="GO" id="GO:0000340">
    <property type="term" value="F:RNA 7-methylguanosine cap binding"/>
    <property type="evidence" value="ECO:0007669"/>
    <property type="project" value="UniProtKB-ARBA"/>
</dbReference>
<dbReference type="FunFam" id="3.30.760.10:FF:000010">
    <property type="entry name" value="Eukaryotic translation initiation factor 4E1"/>
    <property type="match status" value="1"/>
</dbReference>
<evidence type="ECO:0000256" key="8">
    <source>
        <dbReference type="SAM" id="MobiDB-lite"/>
    </source>
</evidence>
<dbReference type="InterPro" id="IPR001040">
    <property type="entry name" value="TIF_eIF_4E"/>
</dbReference>
<evidence type="ECO:0000256" key="5">
    <source>
        <dbReference type="ARBA" id="ARBA00022917"/>
    </source>
</evidence>
<feature type="compositionally biased region" description="Low complexity" evidence="8">
    <location>
        <begin position="70"/>
        <end position="102"/>
    </location>
</feature>
<dbReference type="GO" id="GO:0016281">
    <property type="term" value="C:eukaryotic translation initiation factor 4F complex"/>
    <property type="evidence" value="ECO:0007669"/>
    <property type="project" value="TreeGrafter"/>
</dbReference>
<evidence type="ECO:0000256" key="2">
    <source>
        <dbReference type="ARBA" id="ARBA00022540"/>
    </source>
</evidence>
<feature type="compositionally biased region" description="Basic residues" evidence="8">
    <location>
        <begin position="112"/>
        <end position="122"/>
    </location>
</feature>
<gene>
    <name evidence="11" type="primary">LOC108049717</name>
    <name evidence="9" type="synonym">108049717</name>
</gene>
<feature type="compositionally biased region" description="Polar residues" evidence="8">
    <location>
        <begin position="44"/>
        <end position="55"/>
    </location>
</feature>
<dbReference type="GeneID" id="108049717"/>
<feature type="compositionally biased region" description="Basic and acidic residues" evidence="8">
    <location>
        <begin position="150"/>
        <end position="215"/>
    </location>
</feature>
<keyword evidence="2 7" id="KW-0396">Initiation factor</keyword>
<dbReference type="EnsemblMetazoa" id="XM_017131002.1">
    <property type="protein sequence ID" value="XP_016986491.1"/>
    <property type="gene ID" value="LOC108049717"/>
</dbReference>
<feature type="region of interest" description="Disordered" evidence="8">
    <location>
        <begin position="283"/>
        <end position="312"/>
    </location>
</feature>
<evidence type="ECO:0000256" key="3">
    <source>
        <dbReference type="ARBA" id="ARBA00022845"/>
    </source>
</evidence>
<evidence type="ECO:0000256" key="4">
    <source>
        <dbReference type="ARBA" id="ARBA00022884"/>
    </source>
</evidence>
<feature type="region of interest" description="Disordered" evidence="8">
    <location>
        <begin position="44"/>
        <end position="221"/>
    </location>
</feature>
<feature type="compositionally biased region" description="Acidic residues" evidence="8">
    <location>
        <begin position="292"/>
        <end position="306"/>
    </location>
</feature>
<evidence type="ECO:0000256" key="1">
    <source>
        <dbReference type="ARBA" id="ARBA00009860"/>
    </source>
</evidence>
<dbReference type="PANTHER" id="PTHR11960:SF8">
    <property type="entry name" value="EUKARYOTIC TRANSLATION INITIATION FACTOR 4E1-RELATED"/>
    <property type="match status" value="1"/>
</dbReference>
<reference evidence="11" key="2">
    <citation type="submission" date="2025-04" db="UniProtKB">
        <authorList>
            <consortium name="RefSeq"/>
        </authorList>
    </citation>
    <scope>IDENTIFICATION</scope>
</reference>
<dbReference type="CTD" id="31059"/>
<reference evidence="10" key="1">
    <citation type="journal article" date="2021" name="Elife">
        <title>Highly contiguous assemblies of 101 drosophilid genomes.</title>
        <authorList>
            <person name="Kim B.Y."/>
            <person name="Wang J.R."/>
            <person name="Miller D.E."/>
            <person name="Barmina O."/>
            <person name="Delaney E."/>
            <person name="Thompson A."/>
            <person name="Comeault A.A."/>
            <person name="Peede D."/>
            <person name="D'Agostino E.R."/>
            <person name="Pelaez J."/>
            <person name="Aguilar J.M."/>
            <person name="Haji D."/>
            <person name="Matsunaga T."/>
            <person name="Armstrong E.E."/>
            <person name="Zych M."/>
            <person name="Ogawa Y."/>
            <person name="Stamenkovic-Radak M."/>
            <person name="Jelic M."/>
            <person name="Veselinovic M.S."/>
            <person name="Tanaskovic M."/>
            <person name="Eric P."/>
            <person name="Gao J.J."/>
            <person name="Katoh T.K."/>
            <person name="Toda M.J."/>
            <person name="Watabe H."/>
            <person name="Watada M."/>
            <person name="Davis J.S."/>
            <person name="Moyle L.C."/>
            <person name="Manoli G."/>
            <person name="Bertolini E."/>
            <person name="Kostal V."/>
            <person name="Hawley R.S."/>
            <person name="Takahashi A."/>
            <person name="Jones C.D."/>
            <person name="Price D.K."/>
            <person name="Whiteman N."/>
            <person name="Kopp A."/>
            <person name="Matute D.R."/>
            <person name="Petrov D.A."/>
        </authorList>
    </citation>
    <scope>NUCLEOTIDE SEQUENCE [LARGE SCALE GENOMIC DNA]</scope>
</reference>
<keyword evidence="10" id="KW-1185">Reference proteome</keyword>
<protein>
    <recommendedName>
        <fullName evidence="6">eIF-4F 25 kDa subunit</fullName>
    </recommendedName>
</protein>
<dbReference type="GO" id="GO:0003743">
    <property type="term" value="F:translation initiation factor activity"/>
    <property type="evidence" value="ECO:0007669"/>
    <property type="project" value="UniProtKB-KW"/>
</dbReference>
<reference evidence="9" key="3">
    <citation type="submission" date="2025-05" db="UniProtKB">
        <authorList>
            <consortium name="EnsemblMetazoa"/>
        </authorList>
    </citation>
    <scope>IDENTIFICATION</scope>
</reference>
<organism evidence="11">
    <name type="scientific">Drosophila rhopaloa</name>
    <name type="common">Fruit fly</name>
    <dbReference type="NCBI Taxonomy" id="1041015"/>
    <lineage>
        <taxon>Eukaryota</taxon>
        <taxon>Metazoa</taxon>
        <taxon>Ecdysozoa</taxon>
        <taxon>Arthropoda</taxon>
        <taxon>Hexapoda</taxon>
        <taxon>Insecta</taxon>
        <taxon>Pterygota</taxon>
        <taxon>Neoptera</taxon>
        <taxon>Endopterygota</taxon>
        <taxon>Diptera</taxon>
        <taxon>Brachycera</taxon>
        <taxon>Muscomorpha</taxon>
        <taxon>Ephydroidea</taxon>
        <taxon>Drosophilidae</taxon>
        <taxon>Drosophila</taxon>
        <taxon>Sophophora</taxon>
    </lineage>
</organism>